<feature type="chain" id="PRO_5034276252" evidence="1">
    <location>
        <begin position="17"/>
        <end position="101"/>
    </location>
</feature>
<sequence length="101" mass="11366">MVLWLRALITEPGVAGSNPGQSGNHGITTGLHYLTLKKMNVFFSRENCVTLTLCDCICLKIARNINNLEFPMIFSLVYPIRSTISIPSVLNFLDNYYNLKL</sequence>
<protein>
    <submittedName>
        <fullName evidence="2">Uncharacterized protein</fullName>
    </submittedName>
</protein>
<proteinExistence type="predicted"/>
<keyword evidence="1" id="KW-0732">Signal</keyword>
<accession>A0A8D8QT05</accession>
<organism evidence="2">
    <name type="scientific">Cacopsylla melanoneura</name>
    <dbReference type="NCBI Taxonomy" id="428564"/>
    <lineage>
        <taxon>Eukaryota</taxon>
        <taxon>Metazoa</taxon>
        <taxon>Ecdysozoa</taxon>
        <taxon>Arthropoda</taxon>
        <taxon>Hexapoda</taxon>
        <taxon>Insecta</taxon>
        <taxon>Pterygota</taxon>
        <taxon>Neoptera</taxon>
        <taxon>Paraneoptera</taxon>
        <taxon>Hemiptera</taxon>
        <taxon>Sternorrhyncha</taxon>
        <taxon>Psylloidea</taxon>
        <taxon>Psyllidae</taxon>
        <taxon>Psyllinae</taxon>
        <taxon>Cacopsylla</taxon>
    </lineage>
</organism>
<evidence type="ECO:0000256" key="1">
    <source>
        <dbReference type="SAM" id="SignalP"/>
    </source>
</evidence>
<feature type="signal peptide" evidence="1">
    <location>
        <begin position="1"/>
        <end position="16"/>
    </location>
</feature>
<reference evidence="2" key="1">
    <citation type="submission" date="2021-05" db="EMBL/GenBank/DDBJ databases">
        <authorList>
            <person name="Alioto T."/>
            <person name="Alioto T."/>
            <person name="Gomez Garrido J."/>
        </authorList>
    </citation>
    <scope>NUCLEOTIDE SEQUENCE</scope>
</reference>
<dbReference type="AlphaFoldDB" id="A0A8D8QT05"/>
<evidence type="ECO:0000313" key="2">
    <source>
        <dbReference type="EMBL" id="CAG6637147.1"/>
    </source>
</evidence>
<name>A0A8D8QT05_9HEMI</name>
<dbReference type="EMBL" id="HBUF01097136">
    <property type="protein sequence ID" value="CAG6637147.1"/>
    <property type="molecule type" value="Transcribed_RNA"/>
</dbReference>